<accession>A0A540VEL3</accession>
<dbReference type="AlphaFoldDB" id="A0A540VEL3"/>
<proteinExistence type="predicted"/>
<dbReference type="PROSITE" id="PS50110">
    <property type="entry name" value="RESPONSE_REGULATORY"/>
    <property type="match status" value="1"/>
</dbReference>
<gene>
    <name evidence="3" type="ORF">FKZ61_13640</name>
</gene>
<dbReference type="PANTHER" id="PTHR44520:SF2">
    <property type="entry name" value="RESPONSE REGULATOR RCP1"/>
    <property type="match status" value="1"/>
</dbReference>
<keyword evidence="4" id="KW-1185">Reference proteome</keyword>
<dbReference type="Proteomes" id="UP000317371">
    <property type="component" value="Unassembled WGS sequence"/>
</dbReference>
<comment type="caution">
    <text evidence="3">The sequence shown here is derived from an EMBL/GenBank/DDBJ whole genome shotgun (WGS) entry which is preliminary data.</text>
</comment>
<dbReference type="InterPro" id="IPR052893">
    <property type="entry name" value="TCS_response_regulator"/>
</dbReference>
<evidence type="ECO:0000313" key="3">
    <source>
        <dbReference type="EMBL" id="TQE95204.1"/>
    </source>
</evidence>
<evidence type="ECO:0000313" key="4">
    <source>
        <dbReference type="Proteomes" id="UP000317371"/>
    </source>
</evidence>
<dbReference type="GO" id="GO:0000160">
    <property type="term" value="P:phosphorelay signal transduction system"/>
    <property type="evidence" value="ECO:0007669"/>
    <property type="project" value="InterPro"/>
</dbReference>
<reference evidence="3 4" key="1">
    <citation type="submission" date="2019-06" db="EMBL/GenBank/DDBJ databases">
        <title>Genome sequence of Litorilinea aerophila BAA-2444.</title>
        <authorList>
            <person name="Maclea K.S."/>
            <person name="Maurais E.G."/>
            <person name="Iannazzi L.C."/>
        </authorList>
    </citation>
    <scope>NUCLEOTIDE SEQUENCE [LARGE SCALE GENOMIC DNA]</scope>
    <source>
        <strain evidence="3 4">ATCC BAA-2444</strain>
    </source>
</reference>
<evidence type="ECO:0000259" key="2">
    <source>
        <dbReference type="PROSITE" id="PS50110"/>
    </source>
</evidence>
<keyword evidence="1" id="KW-0597">Phosphoprotein</keyword>
<dbReference type="SMART" id="SM00448">
    <property type="entry name" value="REC"/>
    <property type="match status" value="1"/>
</dbReference>
<sequence>MSVWSLKPIDILLVEDNPGDVRLTMEALKEAKVQNRLNVAWDGVEAMAYLRQEAPYTGVSRPDLILLDLNLPKKDGREVLAEIKQDSSLRRIPVVILTTSEADEDILRSYDLHANCYIAKPVDLEQFMKVVKSVEDFWLTIVKLPPDDQ</sequence>
<feature type="domain" description="Response regulatory" evidence="2">
    <location>
        <begin position="10"/>
        <end position="135"/>
    </location>
</feature>
<dbReference type="EMBL" id="VIGC01000016">
    <property type="protein sequence ID" value="TQE95204.1"/>
    <property type="molecule type" value="Genomic_DNA"/>
</dbReference>
<dbReference type="OrthoDB" id="9793549at2"/>
<dbReference type="SUPFAM" id="SSF52172">
    <property type="entry name" value="CheY-like"/>
    <property type="match status" value="1"/>
</dbReference>
<dbReference type="InterPro" id="IPR001789">
    <property type="entry name" value="Sig_transdc_resp-reg_receiver"/>
</dbReference>
<organism evidence="3 4">
    <name type="scientific">Litorilinea aerophila</name>
    <dbReference type="NCBI Taxonomy" id="1204385"/>
    <lineage>
        <taxon>Bacteria</taxon>
        <taxon>Bacillati</taxon>
        <taxon>Chloroflexota</taxon>
        <taxon>Caldilineae</taxon>
        <taxon>Caldilineales</taxon>
        <taxon>Caldilineaceae</taxon>
        <taxon>Litorilinea</taxon>
    </lineage>
</organism>
<feature type="modified residue" description="4-aspartylphosphate" evidence="1">
    <location>
        <position position="68"/>
    </location>
</feature>
<dbReference type="Gene3D" id="3.40.50.2300">
    <property type="match status" value="1"/>
</dbReference>
<dbReference type="PANTHER" id="PTHR44520">
    <property type="entry name" value="RESPONSE REGULATOR RCP1-RELATED"/>
    <property type="match status" value="1"/>
</dbReference>
<protein>
    <submittedName>
        <fullName evidence="3">Response regulator</fullName>
    </submittedName>
</protein>
<dbReference type="InParanoid" id="A0A540VEL3"/>
<dbReference type="RefSeq" id="WP_141610695.1">
    <property type="nucleotide sequence ID" value="NZ_VIGC02000016.1"/>
</dbReference>
<evidence type="ECO:0000256" key="1">
    <source>
        <dbReference type="PROSITE-ProRule" id="PRU00169"/>
    </source>
</evidence>
<dbReference type="Pfam" id="PF00072">
    <property type="entry name" value="Response_reg"/>
    <property type="match status" value="1"/>
</dbReference>
<dbReference type="CDD" id="cd17557">
    <property type="entry name" value="REC_Rcp-like"/>
    <property type="match status" value="1"/>
</dbReference>
<name>A0A540VEL3_9CHLR</name>
<dbReference type="InterPro" id="IPR011006">
    <property type="entry name" value="CheY-like_superfamily"/>
</dbReference>